<organism evidence="1 2">
    <name type="scientific">Spirosoma flavum</name>
    <dbReference type="NCBI Taxonomy" id="2048557"/>
    <lineage>
        <taxon>Bacteria</taxon>
        <taxon>Pseudomonadati</taxon>
        <taxon>Bacteroidota</taxon>
        <taxon>Cytophagia</taxon>
        <taxon>Cytophagales</taxon>
        <taxon>Cytophagaceae</taxon>
        <taxon>Spirosoma</taxon>
    </lineage>
</organism>
<proteinExistence type="predicted"/>
<dbReference type="EMBL" id="JBHUOM010000002">
    <property type="protein sequence ID" value="MFD2934191.1"/>
    <property type="molecule type" value="Genomic_DNA"/>
</dbReference>
<sequence length="135" mass="14919">MASFNAELSIEGKTFSVLTASYGLYQATDESGKPSSGVRTHLIQLQLAGSDDETLTNWAADAQKRLDGKITFFRIDEQSKFKELAFEQAYCVHYAERVAPTNTADQMLPGSYLIEIGISPAVLKIGGTKHDNQWR</sequence>
<gene>
    <name evidence="1" type="primary">tssD</name>
    <name evidence="1" type="ORF">ACFS25_10385</name>
</gene>
<dbReference type="InterPro" id="IPR041408">
    <property type="entry name" value="Hcp_Tssd"/>
</dbReference>
<keyword evidence="2" id="KW-1185">Reference proteome</keyword>
<accession>A0ABW6AFF9</accession>
<dbReference type="Proteomes" id="UP001597512">
    <property type="component" value="Unassembled WGS sequence"/>
</dbReference>
<evidence type="ECO:0000313" key="2">
    <source>
        <dbReference type="Proteomes" id="UP001597512"/>
    </source>
</evidence>
<name>A0ABW6AFF9_9BACT</name>
<dbReference type="Pfam" id="PF17642">
    <property type="entry name" value="TssD"/>
    <property type="match status" value="1"/>
</dbReference>
<protein>
    <submittedName>
        <fullName evidence="1">Type VI secretion system tube protein TssD</fullName>
    </submittedName>
</protein>
<comment type="caution">
    <text evidence="1">The sequence shown here is derived from an EMBL/GenBank/DDBJ whole genome shotgun (WGS) entry which is preliminary data.</text>
</comment>
<reference evidence="2" key="1">
    <citation type="journal article" date="2019" name="Int. J. Syst. Evol. Microbiol.">
        <title>The Global Catalogue of Microorganisms (GCM) 10K type strain sequencing project: providing services to taxonomists for standard genome sequencing and annotation.</title>
        <authorList>
            <consortium name="The Broad Institute Genomics Platform"/>
            <consortium name="The Broad Institute Genome Sequencing Center for Infectious Disease"/>
            <person name="Wu L."/>
            <person name="Ma J."/>
        </authorList>
    </citation>
    <scope>NUCLEOTIDE SEQUENCE [LARGE SCALE GENOMIC DNA]</scope>
    <source>
        <strain evidence="2">KCTC 52490</strain>
    </source>
</reference>
<dbReference type="RefSeq" id="WP_381499626.1">
    <property type="nucleotide sequence ID" value="NZ_JBHUOM010000002.1"/>
</dbReference>
<evidence type="ECO:0000313" key="1">
    <source>
        <dbReference type="EMBL" id="MFD2934191.1"/>
    </source>
</evidence>